<comment type="caution">
    <text evidence="2">The sequence shown here is derived from an EMBL/GenBank/DDBJ whole genome shotgun (WGS) entry which is preliminary data.</text>
</comment>
<keyword evidence="3" id="KW-1185">Reference proteome</keyword>
<keyword evidence="1" id="KW-1133">Transmembrane helix</keyword>
<sequence>MATLSVWKFEDENGAEQAERVLLDLQTKGLIEVRDAAVVSWPAGAKKPKTRQTHNLAGAGALGGTFWGFLFGLLFFIPLLGAAVGAAVGGLAGSLADVGIDDSFIRRIREKVTPGTSALFVLSAGAVMDRVAEAFTGTKAELLETNLSRDEEDRLRSVFEPE</sequence>
<dbReference type="InterPro" id="IPR009200">
    <property type="entry name" value="DUF1269_membrane"/>
</dbReference>
<proteinExistence type="predicted"/>
<feature type="transmembrane region" description="Helical" evidence="1">
    <location>
        <begin position="56"/>
        <end position="77"/>
    </location>
</feature>
<keyword evidence="1" id="KW-0812">Transmembrane</keyword>
<protein>
    <submittedName>
        <fullName evidence="2">Membrane protein</fullName>
    </submittedName>
</protein>
<dbReference type="Pfam" id="PF06897">
    <property type="entry name" value="DUF1269"/>
    <property type="match status" value="1"/>
</dbReference>
<gene>
    <name evidence="2" type="ORF">AHIS1636_39280</name>
</gene>
<organism evidence="2 3">
    <name type="scientific">Arthrobacter mangrovi</name>
    <dbReference type="NCBI Taxonomy" id="2966350"/>
    <lineage>
        <taxon>Bacteria</taxon>
        <taxon>Bacillati</taxon>
        <taxon>Actinomycetota</taxon>
        <taxon>Actinomycetes</taxon>
        <taxon>Micrococcales</taxon>
        <taxon>Micrococcaceae</taxon>
        <taxon>Arthrobacter</taxon>
    </lineage>
</organism>
<evidence type="ECO:0000256" key="1">
    <source>
        <dbReference type="SAM" id="Phobius"/>
    </source>
</evidence>
<dbReference type="RefSeq" id="WP_264797579.1">
    <property type="nucleotide sequence ID" value="NZ_BRVS01000037.1"/>
</dbReference>
<evidence type="ECO:0000313" key="3">
    <source>
        <dbReference type="Proteomes" id="UP001209654"/>
    </source>
</evidence>
<dbReference type="Proteomes" id="UP001209654">
    <property type="component" value="Unassembled WGS sequence"/>
</dbReference>
<reference evidence="2 3" key="1">
    <citation type="journal article" date="2023" name="Int. J. Syst. Evol. Microbiol.">
        <title>Arthrobacter mangrovi sp. nov., an actinobacterium isolated from the rhizosphere of a mangrove.</title>
        <authorList>
            <person name="Hamada M."/>
            <person name="Saitou S."/>
            <person name="Enomoto N."/>
            <person name="Nanri K."/>
            <person name="Hidaka K."/>
            <person name="Miura T."/>
            <person name="Tamura T."/>
        </authorList>
    </citation>
    <scope>NUCLEOTIDE SEQUENCE [LARGE SCALE GENOMIC DNA]</scope>
    <source>
        <strain evidence="2 3">NBRC 112813</strain>
    </source>
</reference>
<evidence type="ECO:0000313" key="2">
    <source>
        <dbReference type="EMBL" id="GLB69483.1"/>
    </source>
</evidence>
<name>A0ABQ5MZU3_9MICC</name>
<feature type="transmembrane region" description="Helical" evidence="1">
    <location>
        <begin position="83"/>
        <end position="100"/>
    </location>
</feature>
<accession>A0ABQ5MZU3</accession>
<dbReference type="EMBL" id="BRVS01000037">
    <property type="protein sequence ID" value="GLB69483.1"/>
    <property type="molecule type" value="Genomic_DNA"/>
</dbReference>
<keyword evidence="1" id="KW-0472">Membrane</keyword>